<evidence type="ECO:0008006" key="3">
    <source>
        <dbReference type="Google" id="ProtNLM"/>
    </source>
</evidence>
<dbReference type="RefSeq" id="WP_074830748.1">
    <property type="nucleotide sequence ID" value="NZ_FOEV01000040.1"/>
</dbReference>
<dbReference type="Pfam" id="PF10800">
    <property type="entry name" value="DUF2528"/>
    <property type="match status" value="1"/>
</dbReference>
<name>A0A9X8QM62_9PSED</name>
<gene>
    <name evidence="1" type="ORF">SAMN05216409_1408</name>
</gene>
<evidence type="ECO:0000313" key="1">
    <source>
        <dbReference type="EMBL" id="SER54055.1"/>
    </source>
</evidence>
<dbReference type="AlphaFoldDB" id="A0A9X8QM62"/>
<sequence length="132" mass="14667">MSDIKSYVVRQTWGDYEVQLEVDFDILTPEHAKDHIDFWSGADEFRDAESGSDQLALIRLFGSRMISLMLSEGGSSFQHGQAVGKLWTEQLQNEEGWAGYDGTPFGRVGIRVVSASVDGVGFDDVELEECAE</sequence>
<dbReference type="GeneID" id="300269872"/>
<evidence type="ECO:0000313" key="2">
    <source>
        <dbReference type="Proteomes" id="UP000183210"/>
    </source>
</evidence>
<organism evidence="1 2">
    <name type="scientific">Pseudomonas lutea</name>
    <dbReference type="NCBI Taxonomy" id="243924"/>
    <lineage>
        <taxon>Bacteria</taxon>
        <taxon>Pseudomonadati</taxon>
        <taxon>Pseudomonadota</taxon>
        <taxon>Gammaproteobacteria</taxon>
        <taxon>Pseudomonadales</taxon>
        <taxon>Pseudomonadaceae</taxon>
        <taxon>Pseudomonas</taxon>
    </lineage>
</organism>
<reference evidence="1 2" key="1">
    <citation type="submission" date="2016-10" db="EMBL/GenBank/DDBJ databases">
        <authorList>
            <person name="Varghese N."/>
            <person name="Submissions S."/>
        </authorList>
    </citation>
    <scope>NUCLEOTIDE SEQUENCE [LARGE SCALE GENOMIC DNA]</scope>
    <source>
        <strain evidence="1 2">LMG 21974</strain>
    </source>
</reference>
<dbReference type="InterPro" id="IPR024252">
    <property type="entry name" value="DUF2528"/>
</dbReference>
<dbReference type="EMBL" id="FOEV01000040">
    <property type="protein sequence ID" value="SER54055.1"/>
    <property type="molecule type" value="Genomic_DNA"/>
</dbReference>
<accession>A0A9X8QM62</accession>
<comment type="caution">
    <text evidence="1">The sequence shown here is derived from an EMBL/GenBank/DDBJ whole genome shotgun (WGS) entry which is preliminary data.</text>
</comment>
<protein>
    <recommendedName>
        <fullName evidence="3">Single-stranded DNA-binding protein</fullName>
    </recommendedName>
</protein>
<dbReference type="Proteomes" id="UP000183210">
    <property type="component" value="Unassembled WGS sequence"/>
</dbReference>
<proteinExistence type="predicted"/>